<organism evidence="8 9">
    <name type="scientific">Phtheirospermum japonicum</name>
    <dbReference type="NCBI Taxonomy" id="374723"/>
    <lineage>
        <taxon>Eukaryota</taxon>
        <taxon>Viridiplantae</taxon>
        <taxon>Streptophyta</taxon>
        <taxon>Embryophyta</taxon>
        <taxon>Tracheophyta</taxon>
        <taxon>Spermatophyta</taxon>
        <taxon>Magnoliopsida</taxon>
        <taxon>eudicotyledons</taxon>
        <taxon>Gunneridae</taxon>
        <taxon>Pentapetalae</taxon>
        <taxon>asterids</taxon>
        <taxon>lamiids</taxon>
        <taxon>Lamiales</taxon>
        <taxon>Orobanchaceae</taxon>
        <taxon>Orobanchaceae incertae sedis</taxon>
        <taxon>Phtheirospermum</taxon>
    </lineage>
</organism>
<dbReference type="GO" id="GO:0007015">
    <property type="term" value="P:actin filament organization"/>
    <property type="evidence" value="ECO:0007669"/>
    <property type="project" value="TreeGrafter"/>
</dbReference>
<gene>
    <name evidence="8" type="ORF">PHJA_000594100</name>
</gene>
<dbReference type="GO" id="GO:0051015">
    <property type="term" value="F:actin filament binding"/>
    <property type="evidence" value="ECO:0007669"/>
    <property type="project" value="TreeGrafter"/>
</dbReference>
<dbReference type="Pfam" id="PF00063">
    <property type="entry name" value="Myosin_head"/>
    <property type="match status" value="1"/>
</dbReference>
<dbReference type="GO" id="GO:0005524">
    <property type="term" value="F:ATP binding"/>
    <property type="evidence" value="ECO:0007669"/>
    <property type="project" value="UniProtKB-KW"/>
</dbReference>
<evidence type="ECO:0000256" key="6">
    <source>
        <dbReference type="PROSITE-ProRule" id="PRU00782"/>
    </source>
</evidence>
<dbReference type="InterPro" id="IPR001609">
    <property type="entry name" value="Myosin_head_motor_dom-like"/>
</dbReference>
<accession>A0A830BE99</accession>
<comment type="similarity">
    <text evidence="6">Belongs to the TRAFAC class myosin-kinesin ATPase superfamily. Myosin family.</text>
</comment>
<dbReference type="PANTHER" id="PTHR13140:SF781">
    <property type="entry name" value="MYOSIN-15"/>
    <property type="match status" value="1"/>
</dbReference>
<evidence type="ECO:0000256" key="1">
    <source>
        <dbReference type="ARBA" id="ARBA00022741"/>
    </source>
</evidence>
<evidence type="ECO:0000256" key="3">
    <source>
        <dbReference type="ARBA" id="ARBA00023123"/>
    </source>
</evidence>
<dbReference type="GO" id="GO:0005737">
    <property type="term" value="C:cytoplasm"/>
    <property type="evidence" value="ECO:0007669"/>
    <property type="project" value="TreeGrafter"/>
</dbReference>
<dbReference type="PANTHER" id="PTHR13140">
    <property type="entry name" value="MYOSIN"/>
    <property type="match status" value="1"/>
</dbReference>
<keyword evidence="3 6" id="KW-0518">Myosin</keyword>
<protein>
    <submittedName>
        <fullName evidence="8">Myosin-15</fullName>
    </submittedName>
</protein>
<feature type="domain" description="Myosin motor" evidence="7">
    <location>
        <begin position="1"/>
        <end position="101"/>
    </location>
</feature>
<keyword evidence="5 6" id="KW-0009">Actin-binding</keyword>
<comment type="caution">
    <text evidence="8">The sequence shown here is derived from an EMBL/GenBank/DDBJ whole genome shotgun (WGS) entry which is preliminary data.</text>
</comment>
<dbReference type="OrthoDB" id="6108017at2759"/>
<dbReference type="PROSITE" id="PS51456">
    <property type="entry name" value="MYOSIN_MOTOR"/>
    <property type="match status" value="1"/>
</dbReference>
<evidence type="ECO:0000313" key="8">
    <source>
        <dbReference type="EMBL" id="GFP84502.1"/>
    </source>
</evidence>
<sequence length="101" mass="11462">MAPFDELSPHVFVVADASCRAMMRERRSQSILVSGESGAEKMKTTKLIMQYLYPLLEAFCNARIVRIASAASTLDSATKNNKEDIFRYLDVLRREREESSV</sequence>
<evidence type="ECO:0000259" key="7">
    <source>
        <dbReference type="PROSITE" id="PS51456"/>
    </source>
</evidence>
<dbReference type="AlphaFoldDB" id="A0A830BE99"/>
<reference evidence="8" key="1">
    <citation type="submission" date="2020-07" db="EMBL/GenBank/DDBJ databases">
        <title>Ethylene signaling mediates host invasion by parasitic plants.</title>
        <authorList>
            <person name="Yoshida S."/>
        </authorList>
    </citation>
    <scope>NUCLEOTIDE SEQUENCE</scope>
    <source>
        <strain evidence="8">Okayama</strain>
    </source>
</reference>
<evidence type="ECO:0000313" key="9">
    <source>
        <dbReference type="Proteomes" id="UP000653305"/>
    </source>
</evidence>
<keyword evidence="4" id="KW-0505">Motor protein</keyword>
<dbReference type="GO" id="GO:0000146">
    <property type="term" value="F:microfilament motor activity"/>
    <property type="evidence" value="ECO:0007669"/>
    <property type="project" value="TreeGrafter"/>
</dbReference>
<dbReference type="InterPro" id="IPR027417">
    <property type="entry name" value="P-loop_NTPase"/>
</dbReference>
<evidence type="ECO:0000256" key="5">
    <source>
        <dbReference type="ARBA" id="ARBA00023203"/>
    </source>
</evidence>
<evidence type="ECO:0000256" key="4">
    <source>
        <dbReference type="ARBA" id="ARBA00023175"/>
    </source>
</evidence>
<evidence type="ECO:0000256" key="2">
    <source>
        <dbReference type="ARBA" id="ARBA00022840"/>
    </source>
</evidence>
<keyword evidence="2" id="KW-0067">ATP-binding</keyword>
<proteinExistence type="inferred from homology"/>
<dbReference type="GO" id="GO:0016459">
    <property type="term" value="C:myosin complex"/>
    <property type="evidence" value="ECO:0007669"/>
    <property type="project" value="UniProtKB-KW"/>
</dbReference>
<name>A0A830BE99_9LAMI</name>
<keyword evidence="1" id="KW-0547">Nucleotide-binding</keyword>
<dbReference type="Proteomes" id="UP000653305">
    <property type="component" value="Unassembled WGS sequence"/>
</dbReference>
<dbReference type="Gene3D" id="3.40.850.10">
    <property type="entry name" value="Kinesin motor domain"/>
    <property type="match status" value="1"/>
</dbReference>
<dbReference type="EMBL" id="BMAC01000087">
    <property type="protein sequence ID" value="GFP84502.1"/>
    <property type="molecule type" value="Genomic_DNA"/>
</dbReference>
<dbReference type="SUPFAM" id="SSF52540">
    <property type="entry name" value="P-loop containing nucleoside triphosphate hydrolases"/>
    <property type="match status" value="1"/>
</dbReference>
<dbReference type="GO" id="GO:0016020">
    <property type="term" value="C:membrane"/>
    <property type="evidence" value="ECO:0007669"/>
    <property type="project" value="TreeGrafter"/>
</dbReference>
<keyword evidence="9" id="KW-1185">Reference proteome</keyword>
<dbReference type="InterPro" id="IPR036961">
    <property type="entry name" value="Kinesin_motor_dom_sf"/>
</dbReference>
<comment type="caution">
    <text evidence="6">Lacks conserved residue(s) required for the propagation of feature annotation.</text>
</comment>